<dbReference type="Gene3D" id="1.10.472.170">
    <property type="match status" value="1"/>
</dbReference>
<evidence type="ECO:0000256" key="5">
    <source>
        <dbReference type="ARBA" id="ARBA00022771"/>
    </source>
</evidence>
<protein>
    <submittedName>
        <fullName evidence="12">Putative transcription factor TFIIB</fullName>
    </submittedName>
</protein>
<comment type="similarity">
    <text evidence="2">Belongs to the TFIIB family.</text>
</comment>
<dbReference type="GO" id="GO:0017025">
    <property type="term" value="F:TBP-class protein binding"/>
    <property type="evidence" value="ECO:0007669"/>
    <property type="project" value="InterPro"/>
</dbReference>
<dbReference type="OrthoDB" id="25790at2759"/>
<evidence type="ECO:0000256" key="9">
    <source>
        <dbReference type="ARBA" id="ARBA00023242"/>
    </source>
</evidence>
<dbReference type="PRINTS" id="PR00685">
    <property type="entry name" value="TIFACTORIIB"/>
</dbReference>
<keyword evidence="6" id="KW-0862">Zinc</keyword>
<evidence type="ECO:0000256" key="6">
    <source>
        <dbReference type="ARBA" id="ARBA00022833"/>
    </source>
</evidence>
<dbReference type="AlphaFoldDB" id="A0A2P6PIB0"/>
<dbReference type="Pfam" id="PF00382">
    <property type="entry name" value="TFIIB"/>
    <property type="match status" value="2"/>
</dbReference>
<dbReference type="FunFam" id="1.10.472.10:FF:000019">
    <property type="entry name" value="transcription initiation factor IIB"/>
    <property type="match status" value="1"/>
</dbReference>
<comment type="caution">
    <text evidence="12">The sequence shown here is derived from an EMBL/GenBank/DDBJ whole genome shotgun (WGS) entry which is preliminary data.</text>
</comment>
<dbReference type="Gramene" id="PRQ21659">
    <property type="protein sequence ID" value="PRQ21659"/>
    <property type="gene ID" value="RchiOBHm_Chr7g0241691"/>
</dbReference>
<evidence type="ECO:0000256" key="1">
    <source>
        <dbReference type="ARBA" id="ARBA00004123"/>
    </source>
</evidence>
<keyword evidence="5 10" id="KW-0863">Zinc-finger</keyword>
<dbReference type="SUPFAM" id="SSF57783">
    <property type="entry name" value="Zinc beta-ribbon"/>
    <property type="match status" value="1"/>
</dbReference>
<evidence type="ECO:0000256" key="2">
    <source>
        <dbReference type="ARBA" id="ARBA00010857"/>
    </source>
</evidence>
<reference evidence="12 13" key="1">
    <citation type="journal article" date="2018" name="Nat. Genet.">
        <title>The Rosa genome provides new insights in the design of modern roses.</title>
        <authorList>
            <person name="Bendahmane M."/>
        </authorList>
    </citation>
    <scope>NUCLEOTIDE SEQUENCE [LARGE SCALE GENOMIC DNA]</scope>
    <source>
        <strain evidence="13">cv. Old Blush</strain>
    </source>
</reference>
<dbReference type="SMART" id="SM00385">
    <property type="entry name" value="CYCLIN"/>
    <property type="match status" value="2"/>
</dbReference>
<evidence type="ECO:0000313" key="12">
    <source>
        <dbReference type="EMBL" id="PRQ21659.1"/>
    </source>
</evidence>
<dbReference type="CDD" id="cd20551">
    <property type="entry name" value="CYCLIN_TFIIB_rpt1"/>
    <property type="match status" value="1"/>
</dbReference>
<keyword evidence="4" id="KW-0677">Repeat</keyword>
<dbReference type="GO" id="GO:0008270">
    <property type="term" value="F:zinc ion binding"/>
    <property type="evidence" value="ECO:0007669"/>
    <property type="project" value="UniProtKB-KW"/>
</dbReference>
<accession>A0A2P6PIB0</accession>
<dbReference type="InterPro" id="IPR013763">
    <property type="entry name" value="Cyclin-like_dom"/>
</dbReference>
<evidence type="ECO:0000313" key="13">
    <source>
        <dbReference type="Proteomes" id="UP000238479"/>
    </source>
</evidence>
<keyword evidence="7" id="KW-0805">Transcription regulation</keyword>
<evidence type="ECO:0000256" key="4">
    <source>
        <dbReference type="ARBA" id="ARBA00022737"/>
    </source>
</evidence>
<dbReference type="FunFam" id="1.10.472.170:FF:000001">
    <property type="entry name" value="Transcription initiation factor IIB"/>
    <property type="match status" value="1"/>
</dbReference>
<dbReference type="STRING" id="74649.A0A2P6PIB0"/>
<dbReference type="EMBL" id="PDCK01000045">
    <property type="protein sequence ID" value="PRQ21659.1"/>
    <property type="molecule type" value="Genomic_DNA"/>
</dbReference>
<dbReference type="PANTHER" id="PTHR11618:SF78">
    <property type="entry name" value="TRANSCRIPTION INITIATION FACTOR IIB-2"/>
    <property type="match status" value="1"/>
</dbReference>
<dbReference type="OMA" id="YIACKHE"/>
<dbReference type="GO" id="GO:0097550">
    <property type="term" value="C:transcription preinitiation complex"/>
    <property type="evidence" value="ECO:0007669"/>
    <property type="project" value="TreeGrafter"/>
</dbReference>
<dbReference type="GO" id="GO:0005634">
    <property type="term" value="C:nucleus"/>
    <property type="evidence" value="ECO:0007669"/>
    <property type="project" value="UniProtKB-SubCell"/>
</dbReference>
<keyword evidence="8" id="KW-0804">Transcription</keyword>
<organism evidence="12 13">
    <name type="scientific">Rosa chinensis</name>
    <name type="common">China rose</name>
    <dbReference type="NCBI Taxonomy" id="74649"/>
    <lineage>
        <taxon>Eukaryota</taxon>
        <taxon>Viridiplantae</taxon>
        <taxon>Streptophyta</taxon>
        <taxon>Embryophyta</taxon>
        <taxon>Tracheophyta</taxon>
        <taxon>Spermatophyta</taxon>
        <taxon>Magnoliopsida</taxon>
        <taxon>eudicotyledons</taxon>
        <taxon>Gunneridae</taxon>
        <taxon>Pentapetalae</taxon>
        <taxon>rosids</taxon>
        <taxon>fabids</taxon>
        <taxon>Rosales</taxon>
        <taxon>Rosaceae</taxon>
        <taxon>Rosoideae</taxon>
        <taxon>Rosoideae incertae sedis</taxon>
        <taxon>Rosa</taxon>
    </lineage>
</organism>
<dbReference type="PROSITE" id="PS51134">
    <property type="entry name" value="ZF_TFIIB"/>
    <property type="match status" value="1"/>
</dbReference>
<dbReference type="InterPro" id="IPR013137">
    <property type="entry name" value="Znf_TFIIB"/>
</dbReference>
<evidence type="ECO:0000259" key="11">
    <source>
        <dbReference type="PROSITE" id="PS51134"/>
    </source>
</evidence>
<evidence type="ECO:0000256" key="3">
    <source>
        <dbReference type="ARBA" id="ARBA00022723"/>
    </source>
</evidence>
<sequence>MYCHECGFQTDVVFDHSTGDAVCKNCGLVLESHYIDETNEWRTFADDNTRDDPNRVGAAANPLLSGGGLSTVMAKPNGEVLRAPNRDPDRGLIMAFKTIETMCDRLGLVSTIKNRANEMYKTLEDHRCSKGRNQDALLAACLYIACKHEEKPRTLKEIFSVANGASKKEIGRAKEYIIKQLGLMEKPFPVANAGNYMRRFCSSLGLNNQAIKAAQQAVHKSQEFDIRRSPVSIAAAVIYIITQLSDDSNKRPLKDIADVTGVAPATIKNSYKDLSPHVSEIIPNWYHLNLSNT</sequence>
<dbReference type="InterPro" id="IPR036915">
    <property type="entry name" value="Cyclin-like_sf"/>
</dbReference>
<comment type="subcellular location">
    <subcellularLocation>
        <location evidence="1">Nucleus</location>
    </subcellularLocation>
</comment>
<proteinExistence type="inferred from homology"/>
<keyword evidence="3" id="KW-0479">Metal-binding</keyword>
<dbReference type="PANTHER" id="PTHR11618">
    <property type="entry name" value="TRANSCRIPTION INITIATION FACTOR IIB-RELATED"/>
    <property type="match status" value="1"/>
</dbReference>
<keyword evidence="9" id="KW-0539">Nucleus</keyword>
<dbReference type="Gene3D" id="1.10.472.10">
    <property type="entry name" value="Cyclin-like"/>
    <property type="match status" value="1"/>
</dbReference>
<evidence type="ECO:0000256" key="10">
    <source>
        <dbReference type="PROSITE-ProRule" id="PRU00469"/>
    </source>
</evidence>
<feature type="domain" description="TFIIB-type" evidence="11">
    <location>
        <begin position="1"/>
        <end position="31"/>
    </location>
</feature>
<name>A0A2P6PIB0_ROSCH</name>
<evidence type="ECO:0000256" key="8">
    <source>
        <dbReference type="ARBA" id="ARBA00023163"/>
    </source>
</evidence>
<dbReference type="InterPro" id="IPR023486">
    <property type="entry name" value="TFIIB_CS"/>
</dbReference>
<dbReference type="SUPFAM" id="SSF47954">
    <property type="entry name" value="Cyclin-like"/>
    <property type="match status" value="2"/>
</dbReference>
<dbReference type="PROSITE" id="PS00782">
    <property type="entry name" value="TFIIB"/>
    <property type="match status" value="1"/>
</dbReference>
<dbReference type="InterPro" id="IPR000812">
    <property type="entry name" value="TFIIB"/>
</dbReference>
<keyword evidence="13" id="KW-1185">Reference proteome</keyword>
<dbReference type="Pfam" id="PF08271">
    <property type="entry name" value="Zn_Ribbon_TF"/>
    <property type="match status" value="1"/>
</dbReference>
<evidence type="ECO:0000256" key="7">
    <source>
        <dbReference type="ARBA" id="ARBA00023015"/>
    </source>
</evidence>
<dbReference type="GO" id="GO:0070897">
    <property type="term" value="P:transcription preinitiation complex assembly"/>
    <property type="evidence" value="ECO:0007669"/>
    <property type="project" value="InterPro"/>
</dbReference>
<gene>
    <name evidence="12" type="ORF">RchiOBHm_Chr7g0241691</name>
</gene>
<dbReference type="Proteomes" id="UP000238479">
    <property type="component" value="Chromosome 7"/>
</dbReference>
<dbReference type="InterPro" id="IPR013150">
    <property type="entry name" value="TFIIB_cyclin"/>
</dbReference>